<dbReference type="EMBL" id="JAIXMP010000053">
    <property type="protein sequence ID" value="KAI9245217.1"/>
    <property type="molecule type" value="Genomic_DNA"/>
</dbReference>
<reference evidence="2" key="2">
    <citation type="submission" date="2023-02" db="EMBL/GenBank/DDBJ databases">
        <authorList>
            <consortium name="DOE Joint Genome Institute"/>
            <person name="Mondo S.J."/>
            <person name="Chang Y."/>
            <person name="Wang Y."/>
            <person name="Ahrendt S."/>
            <person name="Andreopoulos W."/>
            <person name="Barry K."/>
            <person name="Beard J."/>
            <person name="Benny G.L."/>
            <person name="Blankenship S."/>
            <person name="Bonito G."/>
            <person name="Cuomo C."/>
            <person name="Desiro A."/>
            <person name="Gervers K.A."/>
            <person name="Hundley H."/>
            <person name="Kuo A."/>
            <person name="LaButti K."/>
            <person name="Lang B.F."/>
            <person name="Lipzen A."/>
            <person name="O'Donnell K."/>
            <person name="Pangilinan J."/>
            <person name="Reynolds N."/>
            <person name="Sandor L."/>
            <person name="Smith M.W."/>
            <person name="Tsang A."/>
            <person name="Grigoriev I.V."/>
            <person name="Stajich J.E."/>
            <person name="Spatafora J.W."/>
        </authorList>
    </citation>
    <scope>NUCLEOTIDE SEQUENCE</scope>
    <source>
        <strain evidence="2">RSA 2281</strain>
    </source>
</reference>
<evidence type="ECO:0000313" key="3">
    <source>
        <dbReference type="Proteomes" id="UP001209540"/>
    </source>
</evidence>
<feature type="signal peptide" evidence="1">
    <location>
        <begin position="1"/>
        <end position="18"/>
    </location>
</feature>
<name>A0AAD5JY75_9FUNG</name>
<reference evidence="2" key="1">
    <citation type="journal article" date="2022" name="IScience">
        <title>Evolution of zygomycete secretomes and the origins of terrestrial fungal ecologies.</title>
        <authorList>
            <person name="Chang Y."/>
            <person name="Wang Y."/>
            <person name="Mondo S."/>
            <person name="Ahrendt S."/>
            <person name="Andreopoulos W."/>
            <person name="Barry K."/>
            <person name="Beard J."/>
            <person name="Benny G.L."/>
            <person name="Blankenship S."/>
            <person name="Bonito G."/>
            <person name="Cuomo C."/>
            <person name="Desiro A."/>
            <person name="Gervers K.A."/>
            <person name="Hundley H."/>
            <person name="Kuo A."/>
            <person name="LaButti K."/>
            <person name="Lang B.F."/>
            <person name="Lipzen A."/>
            <person name="O'Donnell K."/>
            <person name="Pangilinan J."/>
            <person name="Reynolds N."/>
            <person name="Sandor L."/>
            <person name="Smith M.E."/>
            <person name="Tsang A."/>
            <person name="Grigoriev I.V."/>
            <person name="Stajich J.E."/>
            <person name="Spatafora J.W."/>
        </authorList>
    </citation>
    <scope>NUCLEOTIDE SEQUENCE</scope>
    <source>
        <strain evidence="2">RSA 2281</strain>
    </source>
</reference>
<dbReference type="Proteomes" id="UP001209540">
    <property type="component" value="Unassembled WGS sequence"/>
</dbReference>
<organism evidence="2 3">
    <name type="scientific">Phascolomyces articulosus</name>
    <dbReference type="NCBI Taxonomy" id="60185"/>
    <lineage>
        <taxon>Eukaryota</taxon>
        <taxon>Fungi</taxon>
        <taxon>Fungi incertae sedis</taxon>
        <taxon>Mucoromycota</taxon>
        <taxon>Mucoromycotina</taxon>
        <taxon>Mucoromycetes</taxon>
        <taxon>Mucorales</taxon>
        <taxon>Lichtheimiaceae</taxon>
        <taxon>Phascolomyces</taxon>
    </lineage>
</organism>
<dbReference type="AlphaFoldDB" id="A0AAD5JY75"/>
<keyword evidence="3" id="KW-1185">Reference proteome</keyword>
<accession>A0AAD5JY75</accession>
<evidence type="ECO:0000313" key="2">
    <source>
        <dbReference type="EMBL" id="KAI9245217.1"/>
    </source>
</evidence>
<feature type="chain" id="PRO_5042265293" evidence="1">
    <location>
        <begin position="19"/>
        <end position="74"/>
    </location>
</feature>
<sequence>MKTSTIITLVTLFSIVHASTIPLEARSAALAKNEHCSKFNDTRVESLCEDICKEYGVDADYILGKCGRSGICNF</sequence>
<protein>
    <submittedName>
        <fullName evidence="2">Uncharacterized protein</fullName>
    </submittedName>
</protein>
<evidence type="ECO:0000256" key="1">
    <source>
        <dbReference type="SAM" id="SignalP"/>
    </source>
</evidence>
<comment type="caution">
    <text evidence="2">The sequence shown here is derived from an EMBL/GenBank/DDBJ whole genome shotgun (WGS) entry which is preliminary data.</text>
</comment>
<proteinExistence type="predicted"/>
<keyword evidence="1" id="KW-0732">Signal</keyword>
<gene>
    <name evidence="2" type="ORF">BDA99DRAFT_609922</name>
</gene>